<evidence type="ECO:0000313" key="4">
    <source>
        <dbReference type="EMBL" id="KAI1868802.1"/>
    </source>
</evidence>
<dbReference type="InterPro" id="IPR039279">
    <property type="entry name" value="QRT3-like"/>
</dbReference>
<dbReference type="Pfam" id="PF12708">
    <property type="entry name" value="Pect-lyase_RHGA_epim"/>
    <property type="match status" value="2"/>
</dbReference>
<dbReference type="Proteomes" id="UP000829685">
    <property type="component" value="Unassembled WGS sequence"/>
</dbReference>
<dbReference type="EMBL" id="JAFIMR010000016">
    <property type="protein sequence ID" value="KAI1868802.1"/>
    <property type="molecule type" value="Genomic_DNA"/>
</dbReference>
<dbReference type="SUPFAM" id="SSF51126">
    <property type="entry name" value="Pectin lyase-like"/>
    <property type="match status" value="2"/>
</dbReference>
<evidence type="ECO:0000256" key="2">
    <source>
        <dbReference type="SAM" id="SignalP"/>
    </source>
</evidence>
<dbReference type="GO" id="GO:0004650">
    <property type="term" value="F:polygalacturonase activity"/>
    <property type="evidence" value="ECO:0007669"/>
    <property type="project" value="InterPro"/>
</dbReference>
<proteinExistence type="predicted"/>
<dbReference type="InterPro" id="IPR012334">
    <property type="entry name" value="Pectin_lyas_fold"/>
</dbReference>
<gene>
    <name evidence="4" type="ORF">JX265_006781</name>
</gene>
<organism evidence="4 5">
    <name type="scientific">Neoarthrinium moseri</name>
    <dbReference type="NCBI Taxonomy" id="1658444"/>
    <lineage>
        <taxon>Eukaryota</taxon>
        <taxon>Fungi</taxon>
        <taxon>Dikarya</taxon>
        <taxon>Ascomycota</taxon>
        <taxon>Pezizomycotina</taxon>
        <taxon>Sordariomycetes</taxon>
        <taxon>Xylariomycetidae</taxon>
        <taxon>Amphisphaeriales</taxon>
        <taxon>Apiosporaceae</taxon>
        <taxon>Neoarthrinium</taxon>
    </lineage>
</organism>
<keyword evidence="2" id="KW-0732">Signal</keyword>
<feature type="chain" id="PRO_5040207505" description="Rhamnogalacturonase A/B/Epimerase-like pectate lyase domain-containing protein" evidence="2">
    <location>
        <begin position="17"/>
        <end position="2007"/>
    </location>
</feature>
<feature type="domain" description="Rhamnogalacturonase A/B/Epimerase-like pectate lyase" evidence="3">
    <location>
        <begin position="472"/>
        <end position="534"/>
    </location>
</feature>
<feature type="signal peptide" evidence="2">
    <location>
        <begin position="1"/>
        <end position="16"/>
    </location>
</feature>
<comment type="caution">
    <text evidence="4">The sequence shown here is derived from an EMBL/GenBank/DDBJ whole genome shotgun (WGS) entry which is preliminary data.</text>
</comment>
<evidence type="ECO:0000259" key="3">
    <source>
        <dbReference type="Pfam" id="PF12708"/>
    </source>
</evidence>
<evidence type="ECO:0000313" key="5">
    <source>
        <dbReference type="Proteomes" id="UP000829685"/>
    </source>
</evidence>
<accession>A0A9P9WKU2</accession>
<protein>
    <recommendedName>
        <fullName evidence="3">Rhamnogalacturonase A/B/Epimerase-like pectate lyase domain-containing protein</fullName>
    </recommendedName>
</protein>
<evidence type="ECO:0000256" key="1">
    <source>
        <dbReference type="SAM" id="MobiDB-lite"/>
    </source>
</evidence>
<keyword evidence="5" id="KW-1185">Reference proteome</keyword>
<feature type="domain" description="Rhamnogalacturonase A/B/Epimerase-like pectate lyase" evidence="3">
    <location>
        <begin position="111"/>
        <end position="352"/>
    </location>
</feature>
<dbReference type="CDD" id="cd23668">
    <property type="entry name" value="GH55_beta13glucanase-like"/>
    <property type="match status" value="1"/>
</dbReference>
<dbReference type="PANTHER" id="PTHR33928:SF2">
    <property type="entry name" value="PECTATE LYASE SUPERFAMILY PROTEIN DOMAIN-CONTAINING PROTEIN-RELATED"/>
    <property type="match status" value="1"/>
</dbReference>
<dbReference type="InterPro" id="IPR024535">
    <property type="entry name" value="RHGA/B-epi-like_pectate_lyase"/>
</dbReference>
<dbReference type="Gene3D" id="2.160.20.10">
    <property type="entry name" value="Single-stranded right-handed beta-helix, Pectin lyase-like"/>
    <property type="match status" value="2"/>
</dbReference>
<dbReference type="PANTHER" id="PTHR33928">
    <property type="entry name" value="POLYGALACTURONASE QRT3"/>
    <property type="match status" value="1"/>
</dbReference>
<reference evidence="4" key="1">
    <citation type="submission" date="2021-03" db="EMBL/GenBank/DDBJ databases">
        <title>Revisited historic fungal species revealed as producer of novel bioactive compounds through whole genome sequencing and comparative genomics.</title>
        <authorList>
            <person name="Vignolle G.A."/>
            <person name="Hochenegger N."/>
            <person name="Mach R.L."/>
            <person name="Mach-Aigner A.R."/>
            <person name="Javad Rahimi M."/>
            <person name="Salim K.A."/>
            <person name="Chan C.M."/>
            <person name="Lim L.B.L."/>
            <person name="Cai F."/>
            <person name="Druzhinina I.S."/>
            <person name="U'Ren J.M."/>
            <person name="Derntl C."/>
        </authorList>
    </citation>
    <scope>NUCLEOTIDE SEQUENCE</scope>
    <source>
        <strain evidence="4">TUCIM 5799</strain>
    </source>
</reference>
<name>A0A9P9WKU2_9PEZI</name>
<sequence length="2007" mass="213762">MWTATVFGLFLLGSRAQFTLPPGYSNPDLPPGLPQPAPPYMVDNVGNGHGVAPDKGSMNGPVLGPAQLDDLLKHQNQSTNATITSRQSGSFWLESISHGRMPFAPGGYQFFRNVKDFGAKGDGVTDDTAAINRAVVAMSSSDSTPARCGQTCASTTMLGAMVYFPPGTYMISTPIIQYYYTQFVGDATNRPTLKGVHNFTGIALIDTDVYIPGGNGAEWYINQSQFYRQIRNMIFDLTAMNKTNHDFGQEYVPTGIHWQVGQATSLQNLHFEMPVSDDTATTAVGVFMENGSGGFLSDLTFFGGNIGFRAGTQQYTARNLQFTSCLTAISQIWNWGMTWKNIYVYSCYIAIDYSHFNGVPYPITLRNGGPYPNIVLDNLLVENSASIVLISGGETIFPGSSGQTFFDSWAMGRRYTSLSGEQDPGDSKGFVTGFLSPQRTKPDALTDDAGKIFERSKPQYESFGAGGFAVATAHGIANDGSGDQSGAINSLLASSVGTPVFFPAGIYQVQNTVKVPVGSILVGEGWAQIMGTGSYFEDANNPNVMVQVGQSGDVGSIEISDMLFTVKGPTAGAILMEWNVKASSQGSAGMWDSHFRVGGAKGSNLQSGDCPSGGSSTSKCMSSFMLLHVTDSGNGYFENIWAWVADHDLDDDRNAYATEGLDGVPRNVLTQVSVYGARGVLIESQGPCWFHGTSSEHSIMYQYQLQGASNIYLGHMQTETPYFQASPDASQPYKLGQLDGDPTFSDCASGTNCEEAFALRIINSNDVFIYGAGFYSFFQNYDQSCVPQENCQEKLIQTDCTEGLWMYSIFTKGAEQVVSPAGLPPALQSDNQDGYTSEISAWLVLAEGGGGICGLGDRKNGSGVVYIDPTIFVEPSPTIGCFPPCTFVFPPSSAVTSAVITPKPVTTSIVIGGSTITTLNQGPVTVTVISFLTLSIPSGTTTSTFALTPVFQPPGIGVTVGTSTYTWPTLPTTVITVSGSTYTYSEDQITSLSTLLSQTTITTTFTDSPSSGSSSSSSSSTTVVPFIIWVNSGGFYWSPVPGPTPPPGPNPPPLPPRPPPLPSFPPIPNPPCFKFLDIFSIDCPPDKSKPTTHYTSEHPTPTCKTKCGTLPGNEQTSSECTTTTQTINGAVHVGCAPEPTDTSVPCDLSDETGFCPNGNFPVWDPETLSLNCDDNNDEAADDITACQDDADEDMDDIKDLIECETEPDACTPTKRSLVSRGSCKRKRKPYYIDDPNPAEQALGCDTTFLCDTGKWPNVCLNAKSAQDLRGKPSHLTYYGERDKYGHDITADWYNTHPSLGIGKVTENNKIAMEAGTATFGSGSRKQNQPWGGWGLYGCEVEEYPWGNSLQPNSAPNPITWAGRSVLRLIPQKENSGHGAVLKALATYGQKNYGPNFVYCVRVTGSTPADYGLDAAQASNECGRAYGVPFILVNDIKDSEARALPNERRWDPWFDSQNQLFEHTIISQAPPAGQAGAPYIKTTVIPSQYGTAPAPGHKTYDLVNSAWTTAASNGQLIGRAVPRDPPNADGSNLKWDTPGSVHTNPAGQQVLKKRVVFKNEVGLRVKEALIQERASFDVVDSGHNATNVTSELDMDQLLPRELRRGLSARQLSGGSFLDPRVYTDILGCGAPDEDYCFTNLCYDGGVNFGVGDGQLKPGSPTSPYASGGNGATITTAPTPTCVIGEDPDQGLTTAFCECDGASSRLPTLTGSSPCAYTALPTPTPTTRPPLGCRPGADPDSGATTMYCNCPGTTLPTLTSTSDICGYTAIPFICENAADPDNGIGPYCECSGYPGTLPTLEPTFTPYDACAYTTVPDPWPFQVTDGAGDIIACQSSSLSQVAGFEITLCAGSTSTVYTAPPPPTAAPTAPAQYQFGIFDEIDSYTDDVDGHVHVIIDGYSVWAASLKDRCKSSGDYLAEDKDGYGALTYGSYMNFKDGICGVGSNGGIVCESGDNSKTWTCKNQGGNGDVVATCNAYSGTDQLGCSKPGGDDKQTFLKVTCTGDINCDA</sequence>
<feature type="region of interest" description="Disordered" evidence="1">
    <location>
        <begin position="1041"/>
        <end position="1066"/>
    </location>
</feature>
<dbReference type="InterPro" id="IPR011050">
    <property type="entry name" value="Pectin_lyase_fold/virulence"/>
</dbReference>